<evidence type="ECO:0000313" key="3">
    <source>
        <dbReference type="EMBL" id="KAG5507675.1"/>
    </source>
</evidence>
<feature type="compositionally biased region" description="Low complexity" evidence="1">
    <location>
        <begin position="1677"/>
        <end position="1692"/>
    </location>
</feature>
<feature type="compositionally biased region" description="Polar residues" evidence="1">
    <location>
        <begin position="158"/>
        <end position="174"/>
    </location>
</feature>
<dbReference type="InterPro" id="IPR022108">
    <property type="entry name" value="DUF3648"/>
</dbReference>
<dbReference type="Gene3D" id="1.10.1410.10">
    <property type="match status" value="1"/>
</dbReference>
<feature type="compositionally biased region" description="Pro residues" evidence="1">
    <location>
        <begin position="622"/>
        <end position="636"/>
    </location>
</feature>
<feature type="region of interest" description="Disordered" evidence="1">
    <location>
        <begin position="721"/>
        <end position="746"/>
    </location>
</feature>
<feature type="region of interest" description="Disordered" evidence="1">
    <location>
        <begin position="59"/>
        <end position="79"/>
    </location>
</feature>
<feature type="region of interest" description="Disordered" evidence="1">
    <location>
        <begin position="1539"/>
        <end position="1602"/>
    </location>
</feature>
<feature type="compositionally biased region" description="Low complexity" evidence="1">
    <location>
        <begin position="1499"/>
        <end position="1510"/>
    </location>
</feature>
<feature type="domain" description="PAP/OAS1 substrate-binding-related" evidence="2">
    <location>
        <begin position="1105"/>
        <end position="1151"/>
    </location>
</feature>
<dbReference type="OrthoDB" id="273917at2759"/>
<comment type="caution">
    <text evidence="3">The sequence shown here is derived from an EMBL/GenBank/DDBJ whole genome shotgun (WGS) entry which is preliminary data.</text>
</comment>
<evidence type="ECO:0000313" key="4">
    <source>
        <dbReference type="Proteomes" id="UP000674318"/>
    </source>
</evidence>
<feature type="region of interest" description="Disordered" evidence="1">
    <location>
        <begin position="1496"/>
        <end position="1519"/>
    </location>
</feature>
<feature type="region of interest" description="Disordered" evidence="1">
    <location>
        <begin position="1199"/>
        <end position="1254"/>
    </location>
</feature>
<feature type="compositionally biased region" description="Gly residues" evidence="1">
    <location>
        <begin position="721"/>
        <end position="733"/>
    </location>
</feature>
<name>A0A836IM26_9TRYP</name>
<evidence type="ECO:0000259" key="2">
    <source>
        <dbReference type="Pfam" id="PF26180"/>
    </source>
</evidence>
<feature type="compositionally biased region" description="Low complexity" evidence="1">
    <location>
        <begin position="670"/>
        <end position="679"/>
    </location>
</feature>
<evidence type="ECO:0000256" key="1">
    <source>
        <dbReference type="SAM" id="MobiDB-lite"/>
    </source>
</evidence>
<organism evidence="3 4">
    <name type="scientific">Porcisia hertigi</name>
    <dbReference type="NCBI Taxonomy" id="2761500"/>
    <lineage>
        <taxon>Eukaryota</taxon>
        <taxon>Discoba</taxon>
        <taxon>Euglenozoa</taxon>
        <taxon>Kinetoplastea</taxon>
        <taxon>Metakinetoplastina</taxon>
        <taxon>Trypanosomatida</taxon>
        <taxon>Trypanosomatidae</taxon>
        <taxon>Leishmaniinae</taxon>
        <taxon>Porcisia</taxon>
    </lineage>
</organism>
<feature type="region of interest" description="Disordered" evidence="1">
    <location>
        <begin position="962"/>
        <end position="992"/>
    </location>
</feature>
<dbReference type="SUPFAM" id="SSF81631">
    <property type="entry name" value="PAP/OAS1 substrate-binding domain"/>
    <property type="match status" value="1"/>
</dbReference>
<dbReference type="KEGG" id="phet:94292650"/>
<dbReference type="RefSeq" id="XP_067757990.1">
    <property type="nucleotide sequence ID" value="XM_067902573.1"/>
</dbReference>
<feature type="region of interest" description="Disordered" evidence="1">
    <location>
        <begin position="140"/>
        <end position="384"/>
    </location>
</feature>
<reference evidence="3 4" key="1">
    <citation type="submission" date="2021-02" db="EMBL/GenBank/DDBJ databases">
        <title>Porcisia hertigi Genome sequencing and assembly.</title>
        <authorList>
            <person name="Almutairi H."/>
            <person name="Gatherer D."/>
        </authorList>
    </citation>
    <scope>NUCLEOTIDE SEQUENCE [LARGE SCALE GENOMIC DNA]</scope>
    <source>
        <strain evidence="3 4">C119</strain>
    </source>
</reference>
<feature type="compositionally biased region" description="Polar residues" evidence="1">
    <location>
        <begin position="251"/>
        <end position="268"/>
    </location>
</feature>
<feature type="compositionally biased region" description="Low complexity" evidence="1">
    <location>
        <begin position="1539"/>
        <end position="1555"/>
    </location>
</feature>
<feature type="compositionally biased region" description="Polar residues" evidence="1">
    <location>
        <begin position="1693"/>
        <end position="1726"/>
    </location>
</feature>
<feature type="compositionally biased region" description="Polar residues" evidence="1">
    <location>
        <begin position="341"/>
        <end position="364"/>
    </location>
</feature>
<feature type="region of interest" description="Disordered" evidence="1">
    <location>
        <begin position="1777"/>
        <end position="1815"/>
    </location>
</feature>
<sequence length="1969" mass="204401">MCDKETDGALSSSGGSAPAVTSAAVAGCDAAIPALRQSVDAGISSESAPVFLSRSLGSGSGSLEVTHSPESQSSGGGCKKGRLWRPRSFLNAPAATAAVSPDTTRDLCDPLFRHGDSAVSLRSDGEFTATLPHTCESLLLSPPTQGERPHRHEDDALSTGNLDNTGGIYSSTPTRCFISKRPPPVDSYVPPSRCQRSALMPSTRSDCGHTPGTRRTASCDIRSAGSGGGSKSSLAPITGGSSQNSSSSSGTEPQSDVQPSMQSASQPMNAAHARSGDEPHGGGSAHSSTCQRHSVVDSDTSHAPDASDENLPTVGSSARTSLGAAQPPSVTLLPLHAPPSENGTARNDSMLSGDIDNSNAVTSSTKKRKKKKTNKKKADVSALEVGSGLPPARCVGAVTGTGALNTATSTVNNNVPVTESSPPPPISLMPKGGGSPGSAVSGIIMGVGTSQGNDSGVRGAALYCGFQEQPQEQQLFRQQQLIRAGGPYATMDDCMRGVTLGGDSAGALGTMGYPRSGRGAGTEGENVDYTGAGMPTCGQGGSSLMMPISTMAPDYQQQQYNCRNGGDLCGIYDYCPRGMGDCRRAAGAVLSSSHTPIDHQGVAGSIQEGQNQQRHSQQPQLQPQPPYPNLPQPPPIGGGGSAGATSYQENAVYSRHGPAPSSGGVDCVLQYSSPPQHQQQQPYYYQNVGHNHQTHFYGGIPSATNGGDARAVQGRLTMVTGEGGGGLESGGRGDYASGSYTHGQGNRAPKPYKGGDLHGRVQAHVPMEGTEPPPPQLHRNVGFQSRISAPSSSGMLYYPPDCTAPASTTVTAAAVPNSSSAHNSYLSSGSRGGVLRAMTTRDNGTALDGVAKSPREEGAAADAALPPLFQFTSEVSPRLCRLIEREVLAYLTPSLACLQRRRSQLQTLAGYITAALRYAGSQTGHEYGDISYYIFGSVNMRTVLPDGDNDVTVEVEGLLARESTLTPPPSPSLSPPQPSSSTSPSGGGCDGCDGSLDAPVKPVMFPVTTDSSTGSVDGTMQLTTTADGCPRLAAPAVLSIASGEVLGRVRDYLRIAKTPVFVDSLVMAEVRVLKLAMEGCNYDITIGQFGGVNCVRFLHEMDAAIGGQHLLKRTLLLLKAWCSYEAHILGGQAGYIGSYAATVMLISMLNTVEFLEDIGEEHTSGADDHKAATAATTLGSLTSGHSVAHDEEQLVLRNPVSSSKGPEAGSAEATPTKGVQADHEKEGVRVTTCRGGGRPDCDSSGRQEPSQFCTAPHSAAASPAASSRSLSPLTLFARFLKFYAYFDFDHYCVTAFGPLPLHKISSTPLDLSYLEVDAAHSKTLDGVAASNRAATDLAFLGLTPEGEAAIGHLVRRRQQPLLTVSGVKHLLDEMNRSRLAERQARHEGRQAQSKNGTDPQRNASDHRGTGNSVPVQLNRAGCAAEDAGLMCPSCNTAVFPVRDMNVLDPLRWSSNMLRGVCRNHLQRIKRAFLEGLRLLDMASEVLSEDVAPTDVLSVGTSGSAARTTTGTTGGGTTERRGAGAAFAKVAASPMSQLSAISGASSSSPSWSDSAANGGTGQARGQQRVVGDVSTYGTPTGATENRGGGDGAQRCPGYPAPHSQCTQREVTVLRMLFPRTIDVFRKHGYFNCAWNQEGTSAAALTGVPQCPTCTKPSLLCAPAIHRMCQPQLIFRAPSTGGSSSTTVTGATQSKQPQSTSEKAALSPTSAGSQWQPPSAVSPTQSKAHQGLGGRRGNMATVEQVVSRLEEVFASQDASEAARYDGPLGEAVLPATEQPLGLHSAGGGVTSSQPPPPPPSPPPGSLFQGSTYGPGAVEGIMPRRPHQMYGPGGGGGYVVTYPGMTLSPATPEEEYYAMHGGATSGGGVSGAGSSCGYGPSAGHHGNPHMVPLPQQQQQHYPQQAYVRVGPMSSLGMQGGYNTTNGDVAGNSCQQAYPTSYMTSMPMESGGHLAYRSHNYARAVRHQQHQQP</sequence>
<keyword evidence="4" id="KW-1185">Reference proteome</keyword>
<accession>A0A836IM26</accession>
<dbReference type="InterPro" id="IPR058921">
    <property type="entry name" value="PAP/OAS1-rel"/>
</dbReference>
<dbReference type="GeneID" id="94292650"/>
<feature type="region of interest" description="Disordered" evidence="1">
    <location>
        <begin position="606"/>
        <end position="679"/>
    </location>
</feature>
<gene>
    <name evidence="3" type="ORF">JKF63_06624</name>
</gene>
<proteinExistence type="predicted"/>
<feature type="region of interest" description="Disordered" evidence="1">
    <location>
        <begin position="1380"/>
        <end position="1414"/>
    </location>
</feature>
<dbReference type="InterPro" id="IPR058920">
    <property type="entry name" value="PAP-OAS1-bd-rel"/>
</dbReference>
<feature type="compositionally biased region" description="Polar residues" evidence="1">
    <location>
        <begin position="1390"/>
        <end position="1402"/>
    </location>
</feature>
<feature type="region of interest" description="Disordered" evidence="1">
    <location>
        <begin position="1677"/>
        <end position="1735"/>
    </location>
</feature>
<dbReference type="PANTHER" id="PTHR45979">
    <property type="entry name" value="PAP/OAS1 SUBSTRATE-BINDING DOMAIN SUPERFAMILY"/>
    <property type="match status" value="1"/>
</dbReference>
<feature type="compositionally biased region" description="Basic residues" evidence="1">
    <location>
        <begin position="365"/>
        <end position="375"/>
    </location>
</feature>
<feature type="compositionally biased region" description="Basic and acidic residues" evidence="1">
    <location>
        <begin position="1380"/>
        <end position="1389"/>
    </location>
</feature>
<feature type="compositionally biased region" description="Low complexity" evidence="1">
    <location>
        <begin position="610"/>
        <end position="621"/>
    </location>
</feature>
<dbReference type="EMBL" id="JAFJZO010000018">
    <property type="protein sequence ID" value="KAG5507675.1"/>
    <property type="molecule type" value="Genomic_DNA"/>
</dbReference>
<feature type="compositionally biased region" description="Low complexity" evidence="1">
    <location>
        <begin position="239"/>
        <end position="250"/>
    </location>
</feature>
<dbReference type="Pfam" id="PF26180">
    <property type="entry name" value="PAP-OAS1"/>
    <property type="match status" value="1"/>
</dbReference>
<protein>
    <recommendedName>
        <fullName evidence="2">PAP/OAS1 substrate-binding-related domain-containing protein</fullName>
    </recommendedName>
</protein>
<dbReference type="PROSITE" id="PS51257">
    <property type="entry name" value="PROKAR_LIPOPROTEIN"/>
    <property type="match status" value="1"/>
</dbReference>
<feature type="compositionally biased region" description="Pro residues" evidence="1">
    <location>
        <begin position="966"/>
        <end position="978"/>
    </location>
</feature>
<feature type="compositionally biased region" description="Pro residues" evidence="1">
    <location>
        <begin position="1791"/>
        <end position="1802"/>
    </location>
</feature>
<dbReference type="Pfam" id="PF12364">
    <property type="entry name" value="DUF3648"/>
    <property type="match status" value="1"/>
</dbReference>
<dbReference type="PANTHER" id="PTHR45979:SF30">
    <property type="entry name" value="NUCLEOTIDYLTRANSFERASE"/>
    <property type="match status" value="1"/>
</dbReference>
<dbReference type="Proteomes" id="UP000674318">
    <property type="component" value="Unassembled WGS sequence"/>
</dbReference>